<comment type="catalytic activity">
    <reaction evidence="1">
        <text>a 1,2-diacyl-sn-glycero-3-phosphocholine + H2O = a 1,2-diacyl-sn-glycero-3-phosphate + choline + H(+)</text>
        <dbReference type="Rhea" id="RHEA:14445"/>
        <dbReference type="ChEBI" id="CHEBI:15354"/>
        <dbReference type="ChEBI" id="CHEBI:15377"/>
        <dbReference type="ChEBI" id="CHEBI:15378"/>
        <dbReference type="ChEBI" id="CHEBI:57643"/>
        <dbReference type="ChEBI" id="CHEBI:58608"/>
        <dbReference type="EC" id="3.1.4.4"/>
    </reaction>
</comment>
<dbReference type="EMBL" id="FP885907">
    <property type="protein sequence ID" value="CBJ53455.1"/>
    <property type="molecule type" value="Genomic_DNA"/>
</dbReference>
<organism evidence="7">
    <name type="scientific">Ralstonia solanacearum CFBP2957</name>
    <dbReference type="NCBI Taxonomy" id="859656"/>
    <lineage>
        <taxon>Bacteria</taxon>
        <taxon>Pseudomonadati</taxon>
        <taxon>Pseudomonadota</taxon>
        <taxon>Betaproteobacteria</taxon>
        <taxon>Burkholderiales</taxon>
        <taxon>Burkholderiaceae</taxon>
        <taxon>Ralstonia</taxon>
        <taxon>Ralstonia solanacearum species complex</taxon>
    </lineage>
</organism>
<evidence type="ECO:0000256" key="3">
    <source>
        <dbReference type="ARBA" id="ARBA00022801"/>
    </source>
</evidence>
<keyword evidence="3" id="KW-0378">Hydrolase</keyword>
<gene>
    <name evidence="7" type="ORF">RCFBP_mp20026</name>
</gene>
<evidence type="ECO:0000256" key="5">
    <source>
        <dbReference type="SAM" id="Coils"/>
    </source>
</evidence>
<dbReference type="GO" id="GO:0009395">
    <property type="term" value="P:phospholipid catabolic process"/>
    <property type="evidence" value="ECO:0007669"/>
    <property type="project" value="TreeGrafter"/>
</dbReference>
<sequence>MATQTFTTPLALSCTRSATITLPWFVQRTEYNPAQATFCPLVNGEEAFGAVYDAIAAAKHTIDIICWGFQPSMYFKRGLDARGTLPIGELLEAKGKQGVKVRLLVWSDSLNVAQFSENMTPGNNPASYLSDTRNSTQRELDQLWYWRANLNNATKGWAGKWLMPGGAMDEIAKAIRNHALRDKAMTNVEFATRDFTLRQRAEIAWRTRTQGKDTERSAFTKDANAAAMAAEPSHHQKMVLIDYETPAQAIGFVMGHNTLDAYWDRDDHGYTRMHPQMGRNDKHPRQDISSRVTGPILHYLNENFCQAWDDATGRSLEAARKGLADEYKCQLKLRRDFDTPVMAQLLRTQSQKDKRDIERMYLQAVNNTTKFVYIENQYFRFPPLAEKIKEAAKVQFGEGRDQGKHGALHLFVVTNANDDGIGMGTVNTYRMLEALGRADTMPGVATLEREDARQASLSQQRAQAMDQQNQANQVIEDANAFLKTEDTASTRQWRADAEQKLKQATAKRAELEAEIKREPQKTIQAMKIDGLNVHICTLVAPDSPPGKWDYVYVHAKLMIVDDVFMTLGSANVNTRSMQVDSELNICHEHSGVTQPLRKKLWGIHSRPSPSERPKVSAKNRVYAMAVGDDIAEAFDAWGQIIVQNVQNQNKNLAPCASLVGFMRTSEKRSYLD</sequence>
<accession>D8P3G9</accession>
<feature type="domain" description="PLD phosphodiesterase" evidence="6">
    <location>
        <begin position="549"/>
        <end position="576"/>
    </location>
</feature>
<keyword evidence="5" id="KW-0175">Coiled coil</keyword>
<reference evidence="7" key="2">
    <citation type="submission" date="2010-02" db="EMBL/GenBank/DDBJ databases">
        <authorList>
            <person name="Genoscope - CEA"/>
        </authorList>
    </citation>
    <scope>NUCLEOTIDE SEQUENCE</scope>
    <source>
        <strain evidence="7">CFBP2957</strain>
        <plasmid evidence="7">RCFBPv3_mp</plasmid>
    </source>
</reference>
<evidence type="ECO:0000256" key="4">
    <source>
        <dbReference type="ARBA" id="ARBA00023098"/>
    </source>
</evidence>
<evidence type="ECO:0000313" key="7">
    <source>
        <dbReference type="EMBL" id="CBJ53455.1"/>
    </source>
</evidence>
<evidence type="ECO:0000256" key="1">
    <source>
        <dbReference type="ARBA" id="ARBA00000798"/>
    </source>
</evidence>
<dbReference type="Pfam" id="PF13091">
    <property type="entry name" value="PLDc_2"/>
    <property type="match status" value="1"/>
</dbReference>
<dbReference type="GO" id="GO:0004630">
    <property type="term" value="F:phospholipase D activity"/>
    <property type="evidence" value="ECO:0007669"/>
    <property type="project" value="UniProtKB-EC"/>
</dbReference>
<geneLocation type="plasmid" evidence="7">
    <name>RCFBPv3_mp</name>
</geneLocation>
<evidence type="ECO:0000259" key="6">
    <source>
        <dbReference type="PROSITE" id="PS50035"/>
    </source>
</evidence>
<feature type="coiled-coil region" evidence="5">
    <location>
        <begin position="494"/>
        <end position="521"/>
    </location>
</feature>
<keyword evidence="4" id="KW-0443">Lipid metabolism</keyword>
<name>D8P3G9_RALSL</name>
<dbReference type="PATRIC" id="fig|859656.5.peg.3850"/>
<dbReference type="SUPFAM" id="SSF56024">
    <property type="entry name" value="Phospholipase D/nuclease"/>
    <property type="match status" value="2"/>
</dbReference>
<evidence type="ECO:0000256" key="2">
    <source>
        <dbReference type="ARBA" id="ARBA00022737"/>
    </source>
</evidence>
<dbReference type="InterPro" id="IPR025202">
    <property type="entry name" value="PLD-like_dom"/>
</dbReference>
<dbReference type="Gene3D" id="3.30.870.10">
    <property type="entry name" value="Endonuclease Chain A"/>
    <property type="match status" value="2"/>
</dbReference>
<dbReference type="InterPro" id="IPR015679">
    <property type="entry name" value="PLipase_D_fam"/>
</dbReference>
<dbReference type="SMART" id="SM00155">
    <property type="entry name" value="PLDc"/>
    <property type="match status" value="2"/>
</dbReference>
<protein>
    <submittedName>
        <fullName evidence="7">Putative phospholipase protein</fullName>
    </submittedName>
</protein>
<dbReference type="PANTHER" id="PTHR18896:SF76">
    <property type="entry name" value="PHOSPHOLIPASE"/>
    <property type="match status" value="1"/>
</dbReference>
<dbReference type="PANTHER" id="PTHR18896">
    <property type="entry name" value="PHOSPHOLIPASE D"/>
    <property type="match status" value="1"/>
</dbReference>
<dbReference type="AlphaFoldDB" id="D8P3G9"/>
<dbReference type="InterPro" id="IPR001736">
    <property type="entry name" value="PLipase_D/transphosphatidylase"/>
</dbReference>
<keyword evidence="2" id="KW-0677">Repeat</keyword>
<dbReference type="RefSeq" id="WP_013207978.1">
    <property type="nucleotide sequence ID" value="NC_014309.1"/>
</dbReference>
<keyword evidence="7" id="KW-0614">Plasmid</keyword>
<proteinExistence type="predicted"/>
<reference evidence="7" key="1">
    <citation type="journal article" date="2010" name="BMC Genomics">
        <title>Genomes of three tomato pathogens within the Ralstonia solanacearum species complex reveal significant evolutionary divergence.</title>
        <authorList>
            <person name="Remenant B."/>
            <person name="Coupat-Goutaland B."/>
            <person name="Guidot A."/>
            <person name="Cellier G."/>
            <person name="Wicker E."/>
            <person name="Allen C."/>
            <person name="Fegan M."/>
            <person name="Pruvost O."/>
            <person name="Elbaz M."/>
            <person name="Calteau A."/>
            <person name="Salvignol G."/>
            <person name="Mornico D."/>
            <person name="Mangenot S."/>
            <person name="Barbe V."/>
            <person name="Medigue C."/>
            <person name="Prior P."/>
        </authorList>
    </citation>
    <scope>NUCLEOTIDE SEQUENCE [LARGE SCALE GENOMIC DNA]</scope>
    <source>
        <strain evidence="7">CFBP2957</strain>
        <plasmid evidence="7">RCFBPv3_mp</plasmid>
    </source>
</reference>
<dbReference type="PROSITE" id="PS50035">
    <property type="entry name" value="PLD"/>
    <property type="match status" value="1"/>
</dbReference>